<dbReference type="GO" id="GO:0004984">
    <property type="term" value="F:olfactory receptor activity"/>
    <property type="evidence" value="ECO:0007669"/>
    <property type="project" value="InterPro"/>
</dbReference>
<comment type="similarity">
    <text evidence="13">Belongs to the G-protein coupled receptor 1 family.</text>
</comment>
<dbReference type="GO" id="GO:0004930">
    <property type="term" value="F:G protein-coupled receptor activity"/>
    <property type="evidence" value="ECO:0007669"/>
    <property type="project" value="UniProtKB-KW"/>
</dbReference>
<evidence type="ECO:0000256" key="8">
    <source>
        <dbReference type="ARBA" id="ARBA00023136"/>
    </source>
</evidence>
<reference evidence="16" key="1">
    <citation type="journal article" date="2010" name="Science">
        <title>The genome of the Western clawed frog Xenopus tropicalis.</title>
        <authorList>
            <person name="Hellsten U."/>
            <person name="Harland R.M."/>
            <person name="Gilchrist M.J."/>
            <person name="Hendrix D."/>
            <person name="Jurka J."/>
            <person name="Kapitonov V."/>
            <person name="Ovcharenko I."/>
            <person name="Putnam N.H."/>
            <person name="Shu S."/>
            <person name="Taher L."/>
            <person name="Blitz I.L."/>
            <person name="Blumberg B."/>
            <person name="Dichmann D.S."/>
            <person name="Dubchak I."/>
            <person name="Amaya E."/>
            <person name="Detter J.C."/>
            <person name="Fletcher R."/>
            <person name="Gerhard D.S."/>
            <person name="Goodstein D."/>
            <person name="Graves T."/>
            <person name="Grigoriev I.V."/>
            <person name="Grimwood J."/>
            <person name="Kawashima T."/>
            <person name="Lindquist E."/>
            <person name="Lucas S.M."/>
            <person name="Mead P.E."/>
            <person name="Mitros T."/>
            <person name="Ogino H."/>
            <person name="Ohta Y."/>
            <person name="Poliakov A.V."/>
            <person name="Pollet N."/>
            <person name="Robert J."/>
            <person name="Salamov A."/>
            <person name="Sater A.K."/>
            <person name="Schmutz J."/>
            <person name="Terry A."/>
            <person name="Vize P.D."/>
            <person name="Warren W.C."/>
            <person name="Wells D."/>
            <person name="Wills A."/>
            <person name="Wilson R.K."/>
            <person name="Zimmerman L.B."/>
            <person name="Zorn A.M."/>
            <person name="Grainger R."/>
            <person name="Grammer T."/>
            <person name="Khokha M.K."/>
            <person name="Richardson P.M."/>
            <person name="Rokhsar D.S."/>
        </authorList>
    </citation>
    <scope>NUCLEOTIDE SEQUENCE [LARGE SCALE GENOMIC DNA]</scope>
    <source>
        <strain evidence="16">Nigerian</strain>
    </source>
</reference>
<dbReference type="SUPFAM" id="SSF81321">
    <property type="entry name" value="Family A G protein-coupled receptor-like"/>
    <property type="match status" value="1"/>
</dbReference>
<keyword evidence="11" id="KW-0325">Glycoprotein</keyword>
<organism evidence="16">
    <name type="scientific">Xenopus tropicalis</name>
    <name type="common">Western clawed frog</name>
    <name type="synonym">Silurana tropicalis</name>
    <dbReference type="NCBI Taxonomy" id="8364"/>
    <lineage>
        <taxon>Eukaryota</taxon>
        <taxon>Metazoa</taxon>
        <taxon>Chordata</taxon>
        <taxon>Craniata</taxon>
        <taxon>Vertebrata</taxon>
        <taxon>Euteleostomi</taxon>
        <taxon>Amphibia</taxon>
        <taxon>Batrachia</taxon>
        <taxon>Anura</taxon>
        <taxon>Pipoidea</taxon>
        <taxon>Pipidae</taxon>
        <taxon>Xenopodinae</taxon>
        <taxon>Xenopus</taxon>
        <taxon>Silurana</taxon>
    </lineage>
</organism>
<evidence type="ECO:0000256" key="9">
    <source>
        <dbReference type="ARBA" id="ARBA00023157"/>
    </source>
</evidence>
<evidence type="ECO:0000256" key="10">
    <source>
        <dbReference type="ARBA" id="ARBA00023170"/>
    </source>
</evidence>
<evidence type="ECO:0000259" key="15">
    <source>
        <dbReference type="PROSITE" id="PS50262"/>
    </source>
</evidence>
<feature type="transmembrane region" description="Helical" evidence="14">
    <location>
        <begin position="165"/>
        <end position="188"/>
    </location>
</feature>
<keyword evidence="3 14" id="KW-0716">Sensory transduction</keyword>
<dbReference type="PANTHER" id="PTHR24242">
    <property type="entry name" value="G-PROTEIN COUPLED RECEPTOR"/>
    <property type="match status" value="1"/>
</dbReference>
<evidence type="ECO:0000256" key="1">
    <source>
        <dbReference type="ARBA" id="ARBA00004651"/>
    </source>
</evidence>
<protein>
    <recommendedName>
        <fullName evidence="14">Olfactory receptor</fullName>
    </recommendedName>
</protein>
<keyword evidence="10 13" id="KW-0675">Receptor</keyword>
<dbReference type="Ensembl" id="ENSXETT00000055273">
    <property type="protein sequence ID" value="ENSXETP00000055273"/>
    <property type="gene ID" value="ENSXETG00000026140"/>
</dbReference>
<feature type="transmembrane region" description="Helical" evidence="14">
    <location>
        <begin position="225"/>
        <end position="253"/>
    </location>
</feature>
<dbReference type="InterPro" id="IPR000276">
    <property type="entry name" value="GPCR_Rhodpsn"/>
</dbReference>
<keyword evidence="7 13" id="KW-0297">G-protein coupled receptor</keyword>
<dbReference type="PROSITE" id="PS00237">
    <property type="entry name" value="G_PROTEIN_RECEP_F1_1"/>
    <property type="match status" value="1"/>
</dbReference>
<dbReference type="InterPro" id="IPR017452">
    <property type="entry name" value="GPCR_Rhodpsn_7TM"/>
</dbReference>
<feature type="domain" description="G-protein coupled receptors family 1 profile" evidence="15">
    <location>
        <begin position="65"/>
        <end position="318"/>
    </location>
</feature>
<dbReference type="AlphaFoldDB" id="A0A6I8PJ78"/>
<feature type="transmembrane region" description="Helical" evidence="14">
    <location>
        <begin position="49"/>
        <end position="74"/>
    </location>
</feature>
<comment type="subcellular location">
    <subcellularLocation>
        <location evidence="1 14">Cell membrane</location>
        <topology evidence="1 14">Multi-pass membrane protein</topology>
    </subcellularLocation>
</comment>
<keyword evidence="9" id="KW-1015">Disulfide bond</keyword>
<dbReference type="Pfam" id="PF13853">
    <property type="entry name" value="7tm_4"/>
    <property type="match status" value="1"/>
</dbReference>
<evidence type="ECO:0000256" key="5">
    <source>
        <dbReference type="ARBA" id="ARBA00022725"/>
    </source>
</evidence>
<keyword evidence="2 14" id="KW-1003">Cell membrane</keyword>
<dbReference type="GO" id="GO:0005886">
    <property type="term" value="C:plasma membrane"/>
    <property type="evidence" value="ECO:0007669"/>
    <property type="project" value="UniProtKB-SubCell"/>
</dbReference>
<keyword evidence="12 13" id="KW-0807">Transducer</keyword>
<dbReference type="InterPro" id="IPR000725">
    <property type="entry name" value="Olfact_rcpt"/>
</dbReference>
<evidence type="ECO:0000256" key="11">
    <source>
        <dbReference type="ARBA" id="ARBA00023180"/>
    </source>
</evidence>
<evidence type="ECO:0000256" key="6">
    <source>
        <dbReference type="ARBA" id="ARBA00022989"/>
    </source>
</evidence>
<keyword evidence="4 13" id="KW-0812">Transmembrane</keyword>
<evidence type="ECO:0000256" key="3">
    <source>
        <dbReference type="ARBA" id="ARBA00022606"/>
    </source>
</evidence>
<dbReference type="FunFam" id="1.20.1070.10:FF:000010">
    <property type="entry name" value="Olfactory receptor"/>
    <property type="match status" value="1"/>
</dbReference>
<feature type="transmembrane region" description="Helical" evidence="14">
    <location>
        <begin position="125"/>
        <end position="144"/>
    </location>
</feature>
<keyword evidence="6 14" id="KW-1133">Transmembrane helix</keyword>
<dbReference type="PRINTS" id="PR00245">
    <property type="entry name" value="OLFACTORYR"/>
</dbReference>
<keyword evidence="5 14" id="KW-0552">Olfaction</keyword>
<evidence type="ECO:0000256" key="2">
    <source>
        <dbReference type="ARBA" id="ARBA00022475"/>
    </source>
</evidence>
<feature type="transmembrane region" description="Helical" evidence="14">
    <location>
        <begin position="303"/>
        <end position="320"/>
    </location>
</feature>
<keyword evidence="8 14" id="KW-0472">Membrane</keyword>
<feature type="transmembrane region" description="Helical" evidence="14">
    <location>
        <begin position="265"/>
        <end position="283"/>
    </location>
</feature>
<evidence type="ECO:0000256" key="14">
    <source>
        <dbReference type="RuleBase" id="RU363047"/>
    </source>
</evidence>
<reference evidence="16" key="2">
    <citation type="submission" date="2020-05" db="UniProtKB">
        <authorList>
            <consortium name="Ensembl"/>
        </authorList>
    </citation>
    <scope>IDENTIFICATION</scope>
</reference>
<dbReference type="Gene3D" id="1.20.1070.10">
    <property type="entry name" value="Rhodopsin 7-helix transmembrane proteins"/>
    <property type="match status" value="1"/>
</dbReference>
<sequence length="345" mass="38605">LCRKIPCMYGCHRTLHFLCFTMNTTSSCNHSKITEFLLVGFSAPRPLRVLLFSICLVIYIMALGANLMIIALYLGSHHLRSPMYFFLSNLSANDILLSTTVGPNLLYTLLKDGNPMSVSACVTQFFAYSFFTGVECLLLTVMAYDRYLAICKPLHYVTIMTNKHCLHLVIWSWLEILIFSFSGTIMILHSGFCGCNTLDYVYCDFSPLAKLSCADVFVMDTMATILLMIATLLLCLSPLLFITTTYVSISLSIFRISSKTGRQKAFSTCGSHLTVVCIYYGILSSKYTVPSTGQLVDVNKLSSLLYTLVTPLFNPIIYSLRNQEIQKALIKLVLKIQDGTKRTGL</sequence>
<evidence type="ECO:0000256" key="4">
    <source>
        <dbReference type="ARBA" id="ARBA00022692"/>
    </source>
</evidence>
<dbReference type="InParanoid" id="A0A6I8PJ78"/>
<evidence type="ECO:0000256" key="13">
    <source>
        <dbReference type="RuleBase" id="RU000688"/>
    </source>
</evidence>
<dbReference type="InterPro" id="IPR050939">
    <property type="entry name" value="Olfactory_GPCR1"/>
</dbReference>
<accession>A0A6I8PJ78</accession>
<proteinExistence type="inferred from homology"/>
<evidence type="ECO:0000313" key="16">
    <source>
        <dbReference type="Ensembl" id="ENSXETP00000055273"/>
    </source>
</evidence>
<dbReference type="GeneTree" id="ENSGT01150000286948"/>
<name>A0A6I8PJ78_XENTR</name>
<dbReference type="PROSITE" id="PS50262">
    <property type="entry name" value="G_PROTEIN_RECEP_F1_2"/>
    <property type="match status" value="1"/>
</dbReference>
<evidence type="ECO:0000256" key="12">
    <source>
        <dbReference type="ARBA" id="ARBA00023224"/>
    </source>
</evidence>
<dbReference type="PANTHER" id="PTHR24242:SF409">
    <property type="entry name" value="OLFACTORY RECEPTOR"/>
    <property type="match status" value="1"/>
</dbReference>
<dbReference type="PRINTS" id="PR00237">
    <property type="entry name" value="GPCRRHODOPSN"/>
</dbReference>
<evidence type="ECO:0000256" key="7">
    <source>
        <dbReference type="ARBA" id="ARBA00023040"/>
    </source>
</evidence>